<evidence type="ECO:0000313" key="2">
    <source>
        <dbReference type="Proteomes" id="UP001472677"/>
    </source>
</evidence>
<evidence type="ECO:0000313" key="1">
    <source>
        <dbReference type="EMBL" id="KAK8581350.1"/>
    </source>
</evidence>
<organism evidence="1 2">
    <name type="scientific">Hibiscus sabdariffa</name>
    <name type="common">roselle</name>
    <dbReference type="NCBI Taxonomy" id="183260"/>
    <lineage>
        <taxon>Eukaryota</taxon>
        <taxon>Viridiplantae</taxon>
        <taxon>Streptophyta</taxon>
        <taxon>Embryophyta</taxon>
        <taxon>Tracheophyta</taxon>
        <taxon>Spermatophyta</taxon>
        <taxon>Magnoliopsida</taxon>
        <taxon>eudicotyledons</taxon>
        <taxon>Gunneridae</taxon>
        <taxon>Pentapetalae</taxon>
        <taxon>rosids</taxon>
        <taxon>malvids</taxon>
        <taxon>Malvales</taxon>
        <taxon>Malvaceae</taxon>
        <taxon>Malvoideae</taxon>
        <taxon>Hibiscus</taxon>
    </lineage>
</organism>
<sequence>MRQNTADAIESSPGSNPNCKSLQIPRLGVKLHIHNRYPVVDTVHLSRSVDQELVFLGFGVGGDHPHHHILEILNHFDGSFLSIQALGLVMGYQLLGCRDFPLCFVGVGGAAVVASVTNRKFLRNSGWFRRLFHFLATIEAPLKNLQF</sequence>
<accession>A0ABR2FK84</accession>
<keyword evidence="2" id="KW-1185">Reference proteome</keyword>
<dbReference type="EMBL" id="JBBPBM010000006">
    <property type="protein sequence ID" value="KAK8581350.1"/>
    <property type="molecule type" value="Genomic_DNA"/>
</dbReference>
<dbReference type="Proteomes" id="UP001472677">
    <property type="component" value="Unassembled WGS sequence"/>
</dbReference>
<name>A0ABR2FK84_9ROSI</name>
<protein>
    <submittedName>
        <fullName evidence="1">Uncharacterized protein</fullName>
    </submittedName>
</protein>
<comment type="caution">
    <text evidence="1">The sequence shown here is derived from an EMBL/GenBank/DDBJ whole genome shotgun (WGS) entry which is preliminary data.</text>
</comment>
<reference evidence="1 2" key="1">
    <citation type="journal article" date="2024" name="G3 (Bethesda)">
        <title>Genome assembly of Hibiscus sabdariffa L. provides insights into metabolisms of medicinal natural products.</title>
        <authorList>
            <person name="Kim T."/>
        </authorList>
    </citation>
    <scope>NUCLEOTIDE SEQUENCE [LARGE SCALE GENOMIC DNA]</scope>
    <source>
        <strain evidence="1">TK-2024</strain>
        <tissue evidence="1">Old leaves</tissue>
    </source>
</reference>
<gene>
    <name evidence="1" type="ORF">V6N12_071578</name>
</gene>
<proteinExistence type="predicted"/>